<keyword evidence="3" id="KW-1185">Reference proteome</keyword>
<feature type="non-terminal residue" evidence="2">
    <location>
        <position position="1"/>
    </location>
</feature>
<evidence type="ECO:0000313" key="3">
    <source>
        <dbReference type="Proteomes" id="UP000886653"/>
    </source>
</evidence>
<feature type="non-terminal residue" evidence="2">
    <location>
        <position position="59"/>
    </location>
</feature>
<accession>A0A9P6TB58</accession>
<dbReference type="OrthoDB" id="10528748at2759"/>
<evidence type="ECO:0000256" key="1">
    <source>
        <dbReference type="SAM" id="MobiDB-lite"/>
    </source>
</evidence>
<dbReference type="EMBL" id="MU167298">
    <property type="protein sequence ID" value="KAG0144293.1"/>
    <property type="molecule type" value="Genomic_DNA"/>
</dbReference>
<sequence length="59" mass="6558">AHLGAKQFEKKTFPFFDLMAPFMDKEHMALPGHLIETGTPIPPSLSKNNRPAKAKPVLD</sequence>
<evidence type="ECO:0000313" key="2">
    <source>
        <dbReference type="EMBL" id="KAG0144293.1"/>
    </source>
</evidence>
<proteinExistence type="predicted"/>
<name>A0A9P6TB58_9BASI</name>
<organism evidence="2 3">
    <name type="scientific">Cronartium quercuum f. sp. fusiforme G11</name>
    <dbReference type="NCBI Taxonomy" id="708437"/>
    <lineage>
        <taxon>Eukaryota</taxon>
        <taxon>Fungi</taxon>
        <taxon>Dikarya</taxon>
        <taxon>Basidiomycota</taxon>
        <taxon>Pucciniomycotina</taxon>
        <taxon>Pucciniomycetes</taxon>
        <taxon>Pucciniales</taxon>
        <taxon>Coleosporiaceae</taxon>
        <taxon>Cronartium</taxon>
    </lineage>
</organism>
<dbReference type="Proteomes" id="UP000886653">
    <property type="component" value="Unassembled WGS sequence"/>
</dbReference>
<reference evidence="2" key="1">
    <citation type="submission" date="2013-11" db="EMBL/GenBank/DDBJ databases">
        <title>Genome sequence of the fusiform rust pathogen reveals effectors for host alternation and coevolution with pine.</title>
        <authorList>
            <consortium name="DOE Joint Genome Institute"/>
            <person name="Smith K."/>
            <person name="Pendleton A."/>
            <person name="Kubisiak T."/>
            <person name="Anderson C."/>
            <person name="Salamov A."/>
            <person name="Aerts A."/>
            <person name="Riley R."/>
            <person name="Clum A."/>
            <person name="Lindquist E."/>
            <person name="Ence D."/>
            <person name="Campbell M."/>
            <person name="Kronenberg Z."/>
            <person name="Feau N."/>
            <person name="Dhillon B."/>
            <person name="Hamelin R."/>
            <person name="Burleigh J."/>
            <person name="Smith J."/>
            <person name="Yandell M."/>
            <person name="Nelson C."/>
            <person name="Grigoriev I."/>
            <person name="Davis J."/>
        </authorList>
    </citation>
    <scope>NUCLEOTIDE SEQUENCE</scope>
    <source>
        <strain evidence="2">G11</strain>
    </source>
</reference>
<gene>
    <name evidence="2" type="ORF">CROQUDRAFT_28523</name>
</gene>
<dbReference type="AlphaFoldDB" id="A0A9P6TB58"/>
<comment type="caution">
    <text evidence="2">The sequence shown here is derived from an EMBL/GenBank/DDBJ whole genome shotgun (WGS) entry which is preliminary data.</text>
</comment>
<feature type="region of interest" description="Disordered" evidence="1">
    <location>
        <begin position="33"/>
        <end position="59"/>
    </location>
</feature>
<protein>
    <submittedName>
        <fullName evidence="2">Uncharacterized protein</fullName>
    </submittedName>
</protein>